<sequence>MGENKEYEEFVEKFKSKKTTDDCYTPPEVYEVVLQYVREKCPIEGLKVIRPFYPGGDYENESYDEHCVVVDNPPFSIISQIIRFYNAKGVKYFLFAPHLTLFSTNQDYTAIVASADIVYENGAKVKTSFVTNMMGDVKILGDAELRQRLQAITDTNKVNLPIYQYPDNVITVSKIASLVEKGENIVIMKKDVTFCRQLESQKPQKKALFGSGFLASHSVAKELVAKELVKKKEVIYWELSDAEHSIIKQLG</sequence>
<protein>
    <submittedName>
        <fullName evidence="1">DNA N-6-adenine-methyltransferase</fullName>
    </submittedName>
</protein>
<reference evidence="1" key="1">
    <citation type="journal article" date="2021" name="Proc. Natl. Acad. Sci. U.S.A.">
        <title>A Catalog of Tens of Thousands of Viruses from Human Metagenomes Reveals Hidden Associations with Chronic Diseases.</title>
        <authorList>
            <person name="Tisza M.J."/>
            <person name="Buck C.B."/>
        </authorList>
    </citation>
    <scope>NUCLEOTIDE SEQUENCE</scope>
    <source>
        <strain evidence="1">CtSXk8</strain>
    </source>
</reference>
<dbReference type="EMBL" id="BK015291">
    <property type="protein sequence ID" value="DAD99689.1"/>
    <property type="molecule type" value="Genomic_DNA"/>
</dbReference>
<proteinExistence type="predicted"/>
<organism evidence="1">
    <name type="scientific">Siphoviridae sp. ctSXk8</name>
    <dbReference type="NCBI Taxonomy" id="2825511"/>
    <lineage>
        <taxon>Viruses</taxon>
        <taxon>Duplodnaviria</taxon>
        <taxon>Heunggongvirae</taxon>
        <taxon>Uroviricota</taxon>
        <taxon>Caudoviricetes</taxon>
    </lineage>
</organism>
<evidence type="ECO:0000313" key="1">
    <source>
        <dbReference type="EMBL" id="DAD99689.1"/>
    </source>
</evidence>
<accession>A0A8S5NY75</accession>
<name>A0A8S5NY75_9CAUD</name>